<feature type="transmembrane region" description="Helical" evidence="1">
    <location>
        <begin position="296"/>
        <end position="316"/>
    </location>
</feature>
<protein>
    <submittedName>
        <fullName evidence="4">Uncharacterized protein</fullName>
    </submittedName>
</protein>
<keyword evidence="3" id="KW-1185">Reference proteome</keyword>
<evidence type="ECO:0000256" key="1">
    <source>
        <dbReference type="SAM" id="Phobius"/>
    </source>
</evidence>
<feature type="transmembrane region" description="Helical" evidence="1">
    <location>
        <begin position="171"/>
        <end position="187"/>
    </location>
</feature>
<dbReference type="WBParaSite" id="sdigi.contig94.g4176.t1">
    <property type="protein sequence ID" value="sdigi.contig94.g4176.t1"/>
    <property type="gene ID" value="sdigi.contig94.g4176"/>
</dbReference>
<keyword evidence="1" id="KW-1133">Transmembrane helix</keyword>
<dbReference type="InterPro" id="IPR007369">
    <property type="entry name" value="Peptidase_A22B_SPP"/>
</dbReference>
<evidence type="ECO:0000313" key="3">
    <source>
        <dbReference type="Proteomes" id="UP000887581"/>
    </source>
</evidence>
<feature type="transmembrane region" description="Helical" evidence="1">
    <location>
        <begin position="265"/>
        <end position="284"/>
    </location>
</feature>
<keyword evidence="2" id="KW-0732">Signal</keyword>
<name>A0A915Q4V2_9BILA</name>
<feature type="transmembrane region" description="Helical" evidence="1">
    <location>
        <begin position="134"/>
        <end position="159"/>
    </location>
</feature>
<dbReference type="GO" id="GO:0042500">
    <property type="term" value="F:aspartic endopeptidase activity, intramembrane cleaving"/>
    <property type="evidence" value="ECO:0007669"/>
    <property type="project" value="InterPro"/>
</dbReference>
<dbReference type="Pfam" id="PF04258">
    <property type="entry name" value="Peptidase_A22B"/>
    <property type="match status" value="1"/>
</dbReference>
<feature type="signal peptide" evidence="2">
    <location>
        <begin position="1"/>
        <end position="18"/>
    </location>
</feature>
<feature type="transmembrane region" description="Helical" evidence="1">
    <location>
        <begin position="222"/>
        <end position="245"/>
    </location>
</feature>
<organism evidence="3 4">
    <name type="scientific">Setaria digitata</name>
    <dbReference type="NCBI Taxonomy" id="48799"/>
    <lineage>
        <taxon>Eukaryota</taxon>
        <taxon>Metazoa</taxon>
        <taxon>Ecdysozoa</taxon>
        <taxon>Nematoda</taxon>
        <taxon>Chromadorea</taxon>
        <taxon>Rhabditida</taxon>
        <taxon>Spirurina</taxon>
        <taxon>Spiruromorpha</taxon>
        <taxon>Filarioidea</taxon>
        <taxon>Setariidae</taxon>
        <taxon>Setaria</taxon>
    </lineage>
</organism>
<reference evidence="4" key="1">
    <citation type="submission" date="2022-11" db="UniProtKB">
        <authorList>
            <consortium name="WormBaseParasite"/>
        </authorList>
    </citation>
    <scope>IDENTIFICATION</scope>
</reference>
<feature type="chain" id="PRO_5037541520" evidence="2">
    <location>
        <begin position="19"/>
        <end position="351"/>
    </location>
</feature>
<proteinExistence type="predicted"/>
<keyword evidence="1" id="KW-0812">Transmembrane</keyword>
<dbReference type="Proteomes" id="UP000887581">
    <property type="component" value="Unplaced"/>
</dbReference>
<dbReference type="GO" id="GO:0033619">
    <property type="term" value="P:membrane protein proteolysis"/>
    <property type="evidence" value="ECO:0007669"/>
    <property type="project" value="TreeGrafter"/>
</dbReference>
<dbReference type="AlphaFoldDB" id="A0A915Q4V2"/>
<evidence type="ECO:0000256" key="2">
    <source>
        <dbReference type="SAM" id="SignalP"/>
    </source>
</evidence>
<dbReference type="GO" id="GO:0098553">
    <property type="term" value="C:lumenal side of endoplasmic reticulum membrane"/>
    <property type="evidence" value="ECO:0007669"/>
    <property type="project" value="TreeGrafter"/>
</dbReference>
<evidence type="ECO:0000313" key="4">
    <source>
        <dbReference type="WBParaSite" id="sdigi.contig94.g4176.t1"/>
    </source>
</evidence>
<sequence length="351" mass="39243">MAPLILSVLLVILHYGLKRTEDVDTEEIMSQKTRSSSALGKSAHSEFASKIEAVSENLNAREATSSDGMDVSFKKAPLTRKSSIFSDHELAVERKRSEIYKKIGKISFLPSVSEVVTVVRLPSVSKSGSLLDSLAHLICIHVPLWLSVVAVWITIVEIFDNKFYYMFYHHHPRMNLLAMIIAISLGLFHEIKWTWIVSDILGIATSYVIIARTETSSYCAGFIFLLGMILFDLFWTFGISFLPLVTEHSRSPVMLFLPTGKNGKLVKISTVDVIVPGIFLNIVLKFTEMYDVGVFFPTFYAFIFGLIVTVIIGSLLQKTAPAMVIPGVFGILTSIVSVENPSDLWRFEIKH</sequence>
<accession>A0A915Q4V2</accession>
<keyword evidence="1" id="KW-0472">Membrane</keyword>
<dbReference type="GO" id="GO:0098554">
    <property type="term" value="C:cytoplasmic side of endoplasmic reticulum membrane"/>
    <property type="evidence" value="ECO:0007669"/>
    <property type="project" value="TreeGrafter"/>
</dbReference>
<dbReference type="GO" id="GO:0006465">
    <property type="term" value="P:signal peptide processing"/>
    <property type="evidence" value="ECO:0007669"/>
    <property type="project" value="TreeGrafter"/>
</dbReference>
<dbReference type="PANTHER" id="PTHR12174">
    <property type="entry name" value="SIGNAL PEPTIDE PEPTIDASE"/>
    <property type="match status" value="1"/>
</dbReference>
<dbReference type="PANTHER" id="PTHR12174:SF35">
    <property type="entry name" value="INTRAMEMBRANE PROTEASE (IMPAS) FAMILY"/>
    <property type="match status" value="1"/>
</dbReference>